<dbReference type="OrthoDB" id="9799092at2"/>
<sequence length="174" mass="18713">MRRSEDMAGAGRASIETRLATAEDLPALEANETAKTKGLSASYLEEQAKGGYYVVVGLIDGEIAGRVILDTRDDDGTPLVPEMKLLWVYPQGRRKGLGAALTQHLEELARELGYDEVFLGVTPDNPAAIPLYVGLGYAPTGEHRSAINLSVIDGEGEGTNDPIEAIFRKSLTVR</sequence>
<feature type="domain" description="N-acetyltransferase" evidence="3">
    <location>
        <begin position="15"/>
        <end position="155"/>
    </location>
</feature>
<evidence type="ECO:0000256" key="1">
    <source>
        <dbReference type="ARBA" id="ARBA00022679"/>
    </source>
</evidence>
<evidence type="ECO:0000313" key="4">
    <source>
        <dbReference type="EMBL" id="TBT84304.1"/>
    </source>
</evidence>
<dbReference type="InterPro" id="IPR000182">
    <property type="entry name" value="GNAT_dom"/>
</dbReference>
<name>A0A4Q9KCY2_9ACTN</name>
<keyword evidence="5" id="KW-1185">Reference proteome</keyword>
<evidence type="ECO:0000313" key="5">
    <source>
        <dbReference type="Proteomes" id="UP000292373"/>
    </source>
</evidence>
<dbReference type="AlphaFoldDB" id="A0A4Q9KCY2"/>
<dbReference type="GO" id="GO:0016747">
    <property type="term" value="F:acyltransferase activity, transferring groups other than amino-acyl groups"/>
    <property type="evidence" value="ECO:0007669"/>
    <property type="project" value="InterPro"/>
</dbReference>
<keyword evidence="1 4" id="KW-0808">Transferase</keyword>
<dbReference type="Gene3D" id="3.40.630.30">
    <property type="match status" value="1"/>
</dbReference>
<comment type="caution">
    <text evidence="4">The sequence shown here is derived from an EMBL/GenBank/DDBJ whole genome shotgun (WGS) entry which is preliminary data.</text>
</comment>
<dbReference type="PANTHER" id="PTHR43877">
    <property type="entry name" value="AMINOALKYLPHOSPHONATE N-ACETYLTRANSFERASE-RELATED-RELATED"/>
    <property type="match status" value="1"/>
</dbReference>
<reference evidence="4 5" key="1">
    <citation type="submission" date="2019-01" db="EMBL/GenBank/DDBJ databases">
        <title>Lactibacter flavus gen. nov., sp. nov., a novel bacterium of the family Propionibacteriaceae isolated from raw milk and dairy products.</title>
        <authorList>
            <person name="Huptas C."/>
            <person name="Wenning M."/>
            <person name="Breitenwieser F."/>
            <person name="Doll E."/>
            <person name="Von Neubeck M."/>
            <person name="Busse H.-J."/>
            <person name="Scherer S."/>
        </authorList>
    </citation>
    <scope>NUCLEOTIDE SEQUENCE [LARGE SCALE GENOMIC DNA]</scope>
    <source>
        <strain evidence="4 5">KCTC 33808</strain>
    </source>
</reference>
<protein>
    <submittedName>
        <fullName evidence="4">GNAT family N-acetyltransferase</fullName>
    </submittedName>
</protein>
<dbReference type="InterPro" id="IPR016181">
    <property type="entry name" value="Acyl_CoA_acyltransferase"/>
</dbReference>
<evidence type="ECO:0000259" key="3">
    <source>
        <dbReference type="PROSITE" id="PS51186"/>
    </source>
</evidence>
<keyword evidence="2" id="KW-0012">Acyltransferase</keyword>
<dbReference type="InterPro" id="IPR050832">
    <property type="entry name" value="Bact_Acetyltransf"/>
</dbReference>
<dbReference type="EMBL" id="SDMQ01000008">
    <property type="protein sequence ID" value="TBT84304.1"/>
    <property type="molecule type" value="Genomic_DNA"/>
</dbReference>
<dbReference type="SUPFAM" id="SSF55729">
    <property type="entry name" value="Acyl-CoA N-acyltransferases (Nat)"/>
    <property type="match status" value="1"/>
</dbReference>
<organism evidence="4 5">
    <name type="scientific">Propioniciclava sinopodophylli</name>
    <dbReference type="NCBI Taxonomy" id="1837344"/>
    <lineage>
        <taxon>Bacteria</taxon>
        <taxon>Bacillati</taxon>
        <taxon>Actinomycetota</taxon>
        <taxon>Actinomycetes</taxon>
        <taxon>Propionibacteriales</taxon>
        <taxon>Propionibacteriaceae</taxon>
        <taxon>Propioniciclava</taxon>
    </lineage>
</organism>
<evidence type="ECO:0000256" key="2">
    <source>
        <dbReference type="ARBA" id="ARBA00023315"/>
    </source>
</evidence>
<dbReference type="Proteomes" id="UP000292373">
    <property type="component" value="Unassembled WGS sequence"/>
</dbReference>
<dbReference type="RefSeq" id="WP_131168233.1">
    <property type="nucleotide sequence ID" value="NZ_SDMQ01000008.1"/>
</dbReference>
<proteinExistence type="predicted"/>
<dbReference type="CDD" id="cd04301">
    <property type="entry name" value="NAT_SF"/>
    <property type="match status" value="1"/>
</dbReference>
<gene>
    <name evidence="4" type="ORF">ET989_09150</name>
</gene>
<accession>A0A4Q9KCY2</accession>
<dbReference type="Pfam" id="PF00583">
    <property type="entry name" value="Acetyltransf_1"/>
    <property type="match status" value="1"/>
</dbReference>
<dbReference type="PROSITE" id="PS51186">
    <property type="entry name" value="GNAT"/>
    <property type="match status" value="1"/>
</dbReference>